<name>A0A2Z6LUM0_TRISU</name>
<dbReference type="Proteomes" id="UP000242715">
    <property type="component" value="Unassembled WGS sequence"/>
</dbReference>
<gene>
    <name evidence="2" type="ORF">TSUD_12320</name>
</gene>
<proteinExistence type="predicted"/>
<reference evidence="3" key="1">
    <citation type="journal article" date="2017" name="Front. Plant Sci.">
        <title>Climate Clever Clovers: New Paradigm to Reduce the Environmental Footprint of Ruminants by Breeding Low Methanogenic Forages Utilizing Haplotype Variation.</title>
        <authorList>
            <person name="Kaur P."/>
            <person name="Appels R."/>
            <person name="Bayer P.E."/>
            <person name="Keeble-Gagnere G."/>
            <person name="Wang J."/>
            <person name="Hirakawa H."/>
            <person name="Shirasawa K."/>
            <person name="Vercoe P."/>
            <person name="Stefanova K."/>
            <person name="Durmic Z."/>
            <person name="Nichols P."/>
            <person name="Revell C."/>
            <person name="Isobe S.N."/>
            <person name="Edwards D."/>
            <person name="Erskine W."/>
        </authorList>
    </citation>
    <scope>NUCLEOTIDE SEQUENCE [LARGE SCALE GENOMIC DNA]</scope>
    <source>
        <strain evidence="3">cv. Daliak</strain>
    </source>
</reference>
<feature type="signal peptide" evidence="1">
    <location>
        <begin position="1"/>
        <end position="27"/>
    </location>
</feature>
<sequence>MMAKYSINNAISFLIFVIVIMLNAAEGGNLKFANADLFQPGTWCIAKPSDRPEQLVNLTLSQLWCGVGDCRVIEEGHGNCTYQSYPTEGGNFELAKEQEKTFCVPKPAASEQELIANIEYACAQLGD</sequence>
<evidence type="ECO:0008006" key="4">
    <source>
        <dbReference type="Google" id="ProtNLM"/>
    </source>
</evidence>
<dbReference type="AlphaFoldDB" id="A0A2Z6LUM0"/>
<organism evidence="2 3">
    <name type="scientific">Trifolium subterraneum</name>
    <name type="common">Subterranean clover</name>
    <dbReference type="NCBI Taxonomy" id="3900"/>
    <lineage>
        <taxon>Eukaryota</taxon>
        <taxon>Viridiplantae</taxon>
        <taxon>Streptophyta</taxon>
        <taxon>Embryophyta</taxon>
        <taxon>Tracheophyta</taxon>
        <taxon>Spermatophyta</taxon>
        <taxon>Magnoliopsida</taxon>
        <taxon>eudicotyledons</taxon>
        <taxon>Gunneridae</taxon>
        <taxon>Pentapetalae</taxon>
        <taxon>rosids</taxon>
        <taxon>fabids</taxon>
        <taxon>Fabales</taxon>
        <taxon>Fabaceae</taxon>
        <taxon>Papilionoideae</taxon>
        <taxon>50 kb inversion clade</taxon>
        <taxon>NPAAA clade</taxon>
        <taxon>Hologalegina</taxon>
        <taxon>IRL clade</taxon>
        <taxon>Trifolieae</taxon>
        <taxon>Trifolium</taxon>
    </lineage>
</organism>
<feature type="chain" id="PRO_5016392499" description="X8 domain-containing protein" evidence="1">
    <location>
        <begin position="28"/>
        <end position="127"/>
    </location>
</feature>
<accession>A0A2Z6LUM0</accession>
<evidence type="ECO:0000256" key="1">
    <source>
        <dbReference type="SAM" id="SignalP"/>
    </source>
</evidence>
<evidence type="ECO:0000313" key="2">
    <source>
        <dbReference type="EMBL" id="GAU20414.1"/>
    </source>
</evidence>
<protein>
    <recommendedName>
        <fullName evidence="4">X8 domain-containing protein</fullName>
    </recommendedName>
</protein>
<keyword evidence="3" id="KW-1185">Reference proteome</keyword>
<keyword evidence="1" id="KW-0732">Signal</keyword>
<dbReference type="EMBL" id="DF973212">
    <property type="protein sequence ID" value="GAU20414.1"/>
    <property type="molecule type" value="Genomic_DNA"/>
</dbReference>
<evidence type="ECO:0000313" key="3">
    <source>
        <dbReference type="Proteomes" id="UP000242715"/>
    </source>
</evidence>